<dbReference type="PANTHER" id="PTHR42648">
    <property type="entry name" value="TRANSPOSASE, PUTATIVE-RELATED"/>
    <property type="match status" value="1"/>
</dbReference>
<dbReference type="Pfam" id="PF13976">
    <property type="entry name" value="gag_pre-integrs"/>
    <property type="match status" value="1"/>
</dbReference>
<dbReference type="InterPro" id="IPR013103">
    <property type="entry name" value="RVT_2"/>
</dbReference>
<dbReference type="InterPro" id="IPR025724">
    <property type="entry name" value="GAG-pre-integrase_dom"/>
</dbReference>
<dbReference type="Pfam" id="PF07727">
    <property type="entry name" value="RVT_2"/>
    <property type="match status" value="1"/>
</dbReference>
<feature type="region of interest" description="Disordered" evidence="4">
    <location>
        <begin position="221"/>
        <end position="247"/>
    </location>
</feature>
<feature type="compositionally biased region" description="Basic and acidic residues" evidence="4">
    <location>
        <begin position="229"/>
        <end position="240"/>
    </location>
</feature>
<feature type="region of interest" description="Disordered" evidence="4">
    <location>
        <begin position="492"/>
        <end position="521"/>
    </location>
</feature>
<dbReference type="Pfam" id="PF14223">
    <property type="entry name" value="Retrotran_gag_2"/>
    <property type="match status" value="1"/>
</dbReference>
<evidence type="ECO:0000259" key="5">
    <source>
        <dbReference type="PROSITE" id="PS50158"/>
    </source>
</evidence>
<evidence type="ECO:0000256" key="1">
    <source>
        <dbReference type="ARBA" id="ARBA00022723"/>
    </source>
</evidence>
<proteinExistence type="predicted"/>
<dbReference type="Proteomes" id="UP001159363">
    <property type="component" value="Chromosome 2"/>
</dbReference>
<feature type="compositionally biased region" description="Basic residues" evidence="4">
    <location>
        <begin position="511"/>
        <end position="521"/>
    </location>
</feature>
<protein>
    <recommendedName>
        <fullName evidence="5">CCHC-type domain-containing protein</fullName>
    </recommendedName>
</protein>
<gene>
    <name evidence="6" type="ORF">PR048_004579</name>
</gene>
<reference evidence="6 7" key="1">
    <citation type="submission" date="2023-02" db="EMBL/GenBank/DDBJ databases">
        <title>LHISI_Scaffold_Assembly.</title>
        <authorList>
            <person name="Stuart O.P."/>
            <person name="Cleave R."/>
            <person name="Magrath M.J.L."/>
            <person name="Mikheyev A.S."/>
        </authorList>
    </citation>
    <scope>NUCLEOTIDE SEQUENCE [LARGE SCALE GENOMIC DNA]</scope>
    <source>
        <strain evidence="6">Daus_M_001</strain>
        <tissue evidence="6">Leg muscle</tissue>
    </source>
</reference>
<keyword evidence="3" id="KW-0863">Zinc-finger</keyword>
<keyword evidence="7" id="KW-1185">Reference proteome</keyword>
<evidence type="ECO:0000256" key="3">
    <source>
        <dbReference type="PROSITE-ProRule" id="PRU00047"/>
    </source>
</evidence>
<dbReference type="EMBL" id="JARBHB010000002">
    <property type="protein sequence ID" value="KAJ8892014.1"/>
    <property type="molecule type" value="Genomic_DNA"/>
</dbReference>
<dbReference type="InterPro" id="IPR012337">
    <property type="entry name" value="RNaseH-like_sf"/>
</dbReference>
<evidence type="ECO:0000256" key="2">
    <source>
        <dbReference type="ARBA" id="ARBA00022801"/>
    </source>
</evidence>
<keyword evidence="1" id="KW-0479">Metal-binding</keyword>
<evidence type="ECO:0000313" key="7">
    <source>
        <dbReference type="Proteomes" id="UP001159363"/>
    </source>
</evidence>
<dbReference type="InterPro" id="IPR036397">
    <property type="entry name" value="RNaseH_sf"/>
</dbReference>
<feature type="domain" description="CCHC-type" evidence="5">
    <location>
        <begin position="205"/>
        <end position="218"/>
    </location>
</feature>
<keyword evidence="2" id="KW-0378">Hydrolase</keyword>
<dbReference type="SUPFAM" id="SSF53098">
    <property type="entry name" value="Ribonuclease H-like"/>
    <property type="match status" value="1"/>
</dbReference>
<dbReference type="PROSITE" id="PS50158">
    <property type="entry name" value="ZF_CCHC"/>
    <property type="match status" value="1"/>
</dbReference>
<name>A0ABQ9I6X5_9NEOP</name>
<accession>A0ABQ9I6X5</accession>
<dbReference type="InterPro" id="IPR001878">
    <property type="entry name" value="Znf_CCHC"/>
</dbReference>
<feature type="compositionally biased region" description="Basic and acidic residues" evidence="4">
    <location>
        <begin position="492"/>
        <end position="510"/>
    </location>
</feature>
<comment type="caution">
    <text evidence="6">The sequence shown here is derived from an EMBL/GenBank/DDBJ whole genome shotgun (WGS) entry which is preliminary data.</text>
</comment>
<dbReference type="InterPro" id="IPR039537">
    <property type="entry name" value="Retrotran_Ty1/copia-like"/>
</dbReference>
<dbReference type="Gene3D" id="3.30.420.10">
    <property type="entry name" value="Ribonuclease H-like superfamily/Ribonuclease H"/>
    <property type="match status" value="1"/>
</dbReference>
<evidence type="ECO:0000256" key="4">
    <source>
        <dbReference type="SAM" id="MobiDB-lite"/>
    </source>
</evidence>
<organism evidence="6 7">
    <name type="scientific">Dryococelus australis</name>
    <dbReference type="NCBI Taxonomy" id="614101"/>
    <lineage>
        <taxon>Eukaryota</taxon>
        <taxon>Metazoa</taxon>
        <taxon>Ecdysozoa</taxon>
        <taxon>Arthropoda</taxon>
        <taxon>Hexapoda</taxon>
        <taxon>Insecta</taxon>
        <taxon>Pterygota</taxon>
        <taxon>Neoptera</taxon>
        <taxon>Polyneoptera</taxon>
        <taxon>Phasmatodea</taxon>
        <taxon>Verophasmatodea</taxon>
        <taxon>Anareolatae</taxon>
        <taxon>Phasmatidae</taxon>
        <taxon>Eurycanthinae</taxon>
        <taxon>Dryococelus</taxon>
    </lineage>
</organism>
<keyword evidence="3" id="KW-0862">Zinc</keyword>
<dbReference type="PANTHER" id="PTHR42648:SF27">
    <property type="entry name" value="RNA-DIRECTED DNA POLYMERASE"/>
    <property type="match status" value="1"/>
</dbReference>
<evidence type="ECO:0000313" key="6">
    <source>
        <dbReference type="EMBL" id="KAJ8892014.1"/>
    </source>
</evidence>
<sequence>MASCSSQRVLPASCSSQRVLPILLDNSGFGNWKFGVKLVLDKKKDKEKKEFLKKDTKAKSVIVQCLPDKYLDLVKDARRAKDMLKSLEEVFESKSVFSTLYLNKKLLALKFKPKEKLEEHFLRFDGLVCDLENAGAKMDDTDKICHLLLTMGDNFNTVITAIETMKQDLTMEFVKCRLLEEEMKREGKMCQETPSSNEVSFKITCYGCGKVGHKRRECWHNKQRTGKTKGTERKPFKRNETPGGPRAHQADISFTTFSCKVMSKNNIFILDSGATNHLVVGSLEEYMSEIRTLPHSVVIKTANGGKMIATRAGKFMGNYDSETISFEALIVLGLKINLSEFGKIITTSETSLWHRRLGHLNRRGLQVLTLPFSEEKCPQCLENKVKKSPFKKNEKSTQSIGEFLHSDISRPVKTVTKEGEQYFQNSKADRMNLTLMNKVRTKFAETDQPCTLWGEAVRASAYKLNRSPTSSLQNRTPASVWFGENDLSKLRSSEESDKESIGFEAPDKEKNKRSKPNRTIKKPSHLQEYELYMAYCLCAGEPQDYEYATKLGNGWYEAIESEIKALELHQTWPPTVLFPREKAIETKWIFKTKKDGLKKARLVAKGFQEESANNVYAPVARLPTTPFLNGYVDNDIYIKTPDGVKNEPSKVLKLKRSLYGMRSAPRKWNERFHNFMETRGMTRSASDFCLYIGENVWLIIWVDDMLVTGERTQVENLIRLLKGEFKANDLGILSEFLGTTMIVNYGGEVKISQSSFINNILSKFNMILCKGVNTPMVCDFQVDTDEPVNEKFMFRQLSGSLMYVATVSRLDISYSVC</sequence>